<organism evidence="1 2">
    <name type="scientific">Suillus luteus UH-Slu-Lm8-n1</name>
    <dbReference type="NCBI Taxonomy" id="930992"/>
    <lineage>
        <taxon>Eukaryota</taxon>
        <taxon>Fungi</taxon>
        <taxon>Dikarya</taxon>
        <taxon>Basidiomycota</taxon>
        <taxon>Agaricomycotina</taxon>
        <taxon>Agaricomycetes</taxon>
        <taxon>Agaricomycetidae</taxon>
        <taxon>Boletales</taxon>
        <taxon>Suillineae</taxon>
        <taxon>Suillaceae</taxon>
        <taxon>Suillus</taxon>
    </lineage>
</organism>
<protein>
    <submittedName>
        <fullName evidence="1">Uncharacterized protein</fullName>
    </submittedName>
</protein>
<dbReference type="Proteomes" id="UP000054485">
    <property type="component" value="Unassembled WGS sequence"/>
</dbReference>
<dbReference type="EMBL" id="KN835861">
    <property type="protein sequence ID" value="KIK33831.1"/>
    <property type="molecule type" value="Genomic_DNA"/>
</dbReference>
<evidence type="ECO:0000313" key="1">
    <source>
        <dbReference type="EMBL" id="KIK33831.1"/>
    </source>
</evidence>
<keyword evidence="2" id="KW-1185">Reference proteome</keyword>
<proteinExistence type="predicted"/>
<accession>A0A0C9ZWP1</accession>
<dbReference type="AlphaFoldDB" id="A0A0C9ZWP1"/>
<name>A0A0C9ZWP1_9AGAM</name>
<dbReference type="HOGENOM" id="CLU_3051997_0_0_1"/>
<dbReference type="InParanoid" id="A0A0C9ZWP1"/>
<reference evidence="2" key="2">
    <citation type="submission" date="2015-01" db="EMBL/GenBank/DDBJ databases">
        <title>Evolutionary Origins and Diversification of the Mycorrhizal Mutualists.</title>
        <authorList>
            <consortium name="DOE Joint Genome Institute"/>
            <consortium name="Mycorrhizal Genomics Consortium"/>
            <person name="Kohler A."/>
            <person name="Kuo A."/>
            <person name="Nagy L.G."/>
            <person name="Floudas D."/>
            <person name="Copeland A."/>
            <person name="Barry K.W."/>
            <person name="Cichocki N."/>
            <person name="Veneault-Fourrey C."/>
            <person name="LaButti K."/>
            <person name="Lindquist E.A."/>
            <person name="Lipzen A."/>
            <person name="Lundell T."/>
            <person name="Morin E."/>
            <person name="Murat C."/>
            <person name="Riley R."/>
            <person name="Ohm R."/>
            <person name="Sun H."/>
            <person name="Tunlid A."/>
            <person name="Henrissat B."/>
            <person name="Grigoriev I.V."/>
            <person name="Hibbett D.S."/>
            <person name="Martin F."/>
        </authorList>
    </citation>
    <scope>NUCLEOTIDE SEQUENCE [LARGE SCALE GENOMIC DNA]</scope>
    <source>
        <strain evidence="2">UH-Slu-Lm8-n1</strain>
    </source>
</reference>
<evidence type="ECO:0000313" key="2">
    <source>
        <dbReference type="Proteomes" id="UP000054485"/>
    </source>
</evidence>
<gene>
    <name evidence="1" type="ORF">CY34DRAFT_813348</name>
</gene>
<reference evidence="1 2" key="1">
    <citation type="submission" date="2014-04" db="EMBL/GenBank/DDBJ databases">
        <authorList>
            <consortium name="DOE Joint Genome Institute"/>
            <person name="Kuo A."/>
            <person name="Ruytinx J."/>
            <person name="Rineau F."/>
            <person name="Colpaert J."/>
            <person name="Kohler A."/>
            <person name="Nagy L.G."/>
            <person name="Floudas D."/>
            <person name="Copeland A."/>
            <person name="Barry K.W."/>
            <person name="Cichocki N."/>
            <person name="Veneault-Fourrey C."/>
            <person name="LaButti K."/>
            <person name="Lindquist E.A."/>
            <person name="Lipzen A."/>
            <person name="Lundell T."/>
            <person name="Morin E."/>
            <person name="Murat C."/>
            <person name="Sun H."/>
            <person name="Tunlid A."/>
            <person name="Henrissat B."/>
            <person name="Grigoriev I.V."/>
            <person name="Hibbett D.S."/>
            <person name="Martin F."/>
            <person name="Nordberg H.P."/>
            <person name="Cantor M.N."/>
            <person name="Hua S.X."/>
        </authorList>
    </citation>
    <scope>NUCLEOTIDE SEQUENCE [LARGE SCALE GENOMIC DNA]</scope>
    <source>
        <strain evidence="1 2">UH-Slu-Lm8-n1</strain>
    </source>
</reference>
<sequence>MITAFVVGNQDVFHDRATHDAQVQSLVDAGSIHSPSFGIGDSLNGLASHSAFAC</sequence>